<keyword evidence="3" id="KW-1185">Reference proteome</keyword>
<organism evidence="2 3">
    <name type="scientific">Monosporascus ibericus</name>
    <dbReference type="NCBI Taxonomy" id="155417"/>
    <lineage>
        <taxon>Eukaryota</taxon>
        <taxon>Fungi</taxon>
        <taxon>Dikarya</taxon>
        <taxon>Ascomycota</taxon>
        <taxon>Pezizomycotina</taxon>
        <taxon>Sordariomycetes</taxon>
        <taxon>Xylariomycetidae</taxon>
        <taxon>Xylariales</taxon>
        <taxon>Xylariales incertae sedis</taxon>
        <taxon>Monosporascus</taxon>
    </lineage>
</organism>
<gene>
    <name evidence="2" type="ORF">DL764_002739</name>
</gene>
<dbReference type="EMBL" id="QJNU01000106">
    <property type="protein sequence ID" value="RYP07107.1"/>
    <property type="molecule type" value="Genomic_DNA"/>
</dbReference>
<name>A0A4Q4TMP7_9PEZI</name>
<sequence length="74" mass="8563">MSHPTRPHRTVKEVPQPPKAGDAAAKLKRKLWDEIKDVSQMITDLLEQVEIAELTHHAAQDLMDLVDDLRRWIE</sequence>
<evidence type="ECO:0000313" key="2">
    <source>
        <dbReference type="EMBL" id="RYP07107.1"/>
    </source>
</evidence>
<reference evidence="2 3" key="1">
    <citation type="submission" date="2018-06" db="EMBL/GenBank/DDBJ databases">
        <title>Complete Genomes of Monosporascus.</title>
        <authorList>
            <person name="Robinson A.J."/>
            <person name="Natvig D.O."/>
        </authorList>
    </citation>
    <scope>NUCLEOTIDE SEQUENCE [LARGE SCALE GENOMIC DNA]</scope>
    <source>
        <strain evidence="2 3">CBS 110550</strain>
    </source>
</reference>
<dbReference type="AlphaFoldDB" id="A0A4Q4TMP7"/>
<accession>A0A4Q4TMP7</accession>
<feature type="region of interest" description="Disordered" evidence="1">
    <location>
        <begin position="1"/>
        <end position="22"/>
    </location>
</feature>
<protein>
    <submittedName>
        <fullName evidence="2">Uncharacterized protein</fullName>
    </submittedName>
</protein>
<dbReference type="Proteomes" id="UP000293360">
    <property type="component" value="Unassembled WGS sequence"/>
</dbReference>
<comment type="caution">
    <text evidence="2">The sequence shown here is derived from an EMBL/GenBank/DDBJ whole genome shotgun (WGS) entry which is preliminary data.</text>
</comment>
<evidence type="ECO:0000313" key="3">
    <source>
        <dbReference type="Proteomes" id="UP000293360"/>
    </source>
</evidence>
<evidence type="ECO:0000256" key="1">
    <source>
        <dbReference type="SAM" id="MobiDB-lite"/>
    </source>
</evidence>
<proteinExistence type="predicted"/>